<protein>
    <submittedName>
        <fullName evidence="1">Tmem97</fullName>
    </submittedName>
</protein>
<gene>
    <name evidence="1" type="ORF">EPI10_005701</name>
</gene>
<organism evidence="1 2">
    <name type="scientific">Gossypium australe</name>
    <dbReference type="NCBI Taxonomy" id="47621"/>
    <lineage>
        <taxon>Eukaryota</taxon>
        <taxon>Viridiplantae</taxon>
        <taxon>Streptophyta</taxon>
        <taxon>Embryophyta</taxon>
        <taxon>Tracheophyta</taxon>
        <taxon>Spermatophyta</taxon>
        <taxon>Magnoliopsida</taxon>
        <taxon>eudicotyledons</taxon>
        <taxon>Gunneridae</taxon>
        <taxon>Pentapetalae</taxon>
        <taxon>rosids</taxon>
        <taxon>malvids</taxon>
        <taxon>Malvales</taxon>
        <taxon>Malvaceae</taxon>
        <taxon>Malvoideae</taxon>
        <taxon>Gossypium</taxon>
    </lineage>
</organism>
<proteinExistence type="predicted"/>
<dbReference type="EMBL" id="SMMG02000002">
    <property type="protein sequence ID" value="KAA3483539.1"/>
    <property type="molecule type" value="Genomic_DNA"/>
</dbReference>
<dbReference type="Proteomes" id="UP000325315">
    <property type="component" value="Unassembled WGS sequence"/>
</dbReference>
<name>A0A5B6WNU2_9ROSI</name>
<evidence type="ECO:0000313" key="1">
    <source>
        <dbReference type="EMBL" id="KAA3483539.1"/>
    </source>
</evidence>
<dbReference type="OrthoDB" id="433124at2759"/>
<evidence type="ECO:0000313" key="2">
    <source>
        <dbReference type="Proteomes" id="UP000325315"/>
    </source>
</evidence>
<reference evidence="2" key="1">
    <citation type="journal article" date="2019" name="Plant Biotechnol. J.">
        <title>Genome sequencing of the Australian wild diploid species Gossypium australe highlights disease resistance and delayed gland morphogenesis.</title>
        <authorList>
            <person name="Cai Y."/>
            <person name="Cai X."/>
            <person name="Wang Q."/>
            <person name="Wang P."/>
            <person name="Zhang Y."/>
            <person name="Cai C."/>
            <person name="Xu Y."/>
            <person name="Wang K."/>
            <person name="Zhou Z."/>
            <person name="Wang C."/>
            <person name="Geng S."/>
            <person name="Li B."/>
            <person name="Dong Q."/>
            <person name="Hou Y."/>
            <person name="Wang H."/>
            <person name="Ai P."/>
            <person name="Liu Z."/>
            <person name="Yi F."/>
            <person name="Sun M."/>
            <person name="An G."/>
            <person name="Cheng J."/>
            <person name="Zhang Y."/>
            <person name="Shi Q."/>
            <person name="Xie Y."/>
            <person name="Shi X."/>
            <person name="Chang Y."/>
            <person name="Huang F."/>
            <person name="Chen Y."/>
            <person name="Hong S."/>
            <person name="Mi L."/>
            <person name="Sun Q."/>
            <person name="Zhang L."/>
            <person name="Zhou B."/>
            <person name="Peng R."/>
            <person name="Zhang X."/>
            <person name="Liu F."/>
        </authorList>
    </citation>
    <scope>NUCLEOTIDE SEQUENCE [LARGE SCALE GENOMIC DNA]</scope>
    <source>
        <strain evidence="2">cv. PA1801</strain>
    </source>
</reference>
<accession>A0A5B6WNU2</accession>
<dbReference type="AlphaFoldDB" id="A0A5B6WNU2"/>
<sequence>MIKQPCTSWFLGGCSAGILLTKDNIATHDLAIFIGKIRQHPFSLPKATAPTWFYGGFWLFPTS</sequence>
<comment type="caution">
    <text evidence="1">The sequence shown here is derived from an EMBL/GenBank/DDBJ whole genome shotgun (WGS) entry which is preliminary data.</text>
</comment>
<keyword evidence="2" id="KW-1185">Reference proteome</keyword>